<evidence type="ECO:0008006" key="7">
    <source>
        <dbReference type="Google" id="ProtNLM"/>
    </source>
</evidence>
<dbReference type="InterPro" id="IPR001680">
    <property type="entry name" value="WD40_rpt"/>
</dbReference>
<dbReference type="CDD" id="cd00200">
    <property type="entry name" value="WD40"/>
    <property type="match status" value="2"/>
</dbReference>
<feature type="compositionally biased region" description="Polar residues" evidence="4">
    <location>
        <begin position="1"/>
        <end position="21"/>
    </location>
</feature>
<feature type="repeat" description="WD" evidence="3">
    <location>
        <begin position="1342"/>
        <end position="1383"/>
    </location>
</feature>
<organism evidence="5 6">
    <name type="scientific">Entomortierella parvispora</name>
    <dbReference type="NCBI Taxonomy" id="205924"/>
    <lineage>
        <taxon>Eukaryota</taxon>
        <taxon>Fungi</taxon>
        <taxon>Fungi incertae sedis</taxon>
        <taxon>Mucoromycota</taxon>
        <taxon>Mortierellomycotina</taxon>
        <taxon>Mortierellomycetes</taxon>
        <taxon>Mortierellales</taxon>
        <taxon>Mortierellaceae</taxon>
        <taxon>Entomortierella</taxon>
    </lineage>
</organism>
<dbReference type="PANTHER" id="PTHR19848:SF8">
    <property type="entry name" value="F-BOX AND WD REPEAT DOMAIN CONTAINING 7"/>
    <property type="match status" value="1"/>
</dbReference>
<dbReference type="SUPFAM" id="SSF141571">
    <property type="entry name" value="Pentapeptide repeat-like"/>
    <property type="match status" value="1"/>
</dbReference>
<dbReference type="Gene3D" id="2.130.10.10">
    <property type="entry name" value="YVTN repeat-like/Quinoprotein amine dehydrogenase"/>
    <property type="match status" value="5"/>
</dbReference>
<feature type="repeat" description="WD" evidence="3">
    <location>
        <begin position="1468"/>
        <end position="1509"/>
    </location>
</feature>
<dbReference type="OrthoDB" id="674604at2759"/>
<evidence type="ECO:0000313" key="6">
    <source>
        <dbReference type="Proteomes" id="UP000827284"/>
    </source>
</evidence>
<comment type="caution">
    <text evidence="5">The sequence shown here is derived from an EMBL/GenBank/DDBJ whole genome shotgun (WGS) entry which is preliminary data.</text>
</comment>
<gene>
    <name evidence="5" type="ORF">EMPS_06605</name>
</gene>
<dbReference type="Gene3D" id="3.40.50.300">
    <property type="entry name" value="P-loop containing nucleotide triphosphate hydrolases"/>
    <property type="match status" value="1"/>
</dbReference>
<keyword evidence="1 3" id="KW-0853">WD repeat</keyword>
<dbReference type="SUPFAM" id="SSF52540">
    <property type="entry name" value="P-loop containing nucleoside triphosphate hydrolases"/>
    <property type="match status" value="1"/>
</dbReference>
<dbReference type="InterPro" id="IPR036322">
    <property type="entry name" value="WD40_repeat_dom_sf"/>
</dbReference>
<name>A0A9P3HCR3_9FUNG</name>
<sequence length="1803" mass="199431">MASLQKTPLLSSQSSPQNTFPRSPPVGTAHITSSGPRSWTMLASAPVLSQTDVYFTSVQGCRSAYNLTTGISLSSSKTRGTSTTSSFPAKILSVVATGSSEKSTTNAEALMDHDHVRSASHPSVDISKDWRLSEGGLSPITTPHPTPTTINSTVINSTDTLRKHVAIPVPGHDEPIEDTAQLAYCIRLLNKKHGIPDSLLPSSSSTELSPSTHESDYEAWVQYMESNPLEKAHLYSVVNRMVSKFVEEPTWETDSLREVVHIGPLLDKDHHRELVRIVLQGFQRSTSLDINVLHGLVQLVRDGPSDSCVPEDMVRTLAYIRERLKKTVGEDTEDTVYLTRAATILLTTLSTCQSKDQYHVEYERWLKVLSTLQKDMNSPVRFQARYGRQILIAASNQRTLDGDPDLNRSARRISRLLRRPQESYRQKQWFLDVQRAKGLARSRRCTDLFLLIHQGPNVHDTNFQWHACQILGELAVDPSCDDDTRHQAITLIHEYAKASGTIKSGPVIRRWALTILRHISELSVASMPAGSFDPQAIYNEAIMENPPSLICGRGARSMKPFDIAHPLTSSLPPPSTSPLLNKVNTDPDIEFAIDRLLRQRSRVYDRCAIYIQLLSKHSLRASEDVLVELQERTKNFLESKSQVLLVLGDSGAGKSTFGLRLENELWAAYKAGGPIPLFIDLKTIDAPDKDMVHQHLEDMGLFTEQQIEDMRQTRLFILICDGYDEYQKWTNLHTRNQFNRPRQWQAKMIVNCRTQYLGPNYRNYFEPETATFDNSNFSHSSDLFEEAVIVPFRITQINEYIELFTQAPKTIEYLGEEAGWSTEQYMERLKSITHLMELAKNPFMLKMILDVLPTIAKTTIKMTRVELYDRFVELHFESEQRRLKAQHSSGKMDNGTISAFTSLKGDELIAHGLDFSKQLSLHIFRELKGLNSVTYSVMQDSGSWKDTFFGSDAQVRFLRQSAQLVCRENLQDARHLIRHKVRPSRKPNSYEFSHRSMLEYYYSCLIFDPRGNDPQLDLANCLDSTESPLPVINHPLGQTDIVSERSVINFLAERAQHSQGFNGQLQSILQLSKIETRISRASANAITILVRARERFNGADLRGIRVPGADLSYGDFDSAQLQCSDLRGTILRNVWLHQADLSEAHMDGVVFGQWPYLQEEESVKCCSYSPGGDYLAVGLHNGTIAIYDSSTWSGDSSHGHPGTPKDAQTGGHRSTMISPSGVVSSLAYSPNGRRIVSGGDDKMVRLWDVHTGAVISLLSGHTEGVTSVAFSPNGDQIASASNDRTVRVWDTQTGSLVSTFTGHTDNVTSVAFSPSRKHIVSGSEDDTVQLWDAQTGALIFLLSGHTAEVRCVTFSPDGEQIASGSSDQTVRLWDAQTGALTLTLNGHSWEVTAVVYSPNGQQVASGSDDKTVRLWDVQTGSLCSTMSGHRKVITCVAYSPDGRQIASGGVDSTVRLHDVQVDETGYTMNGHAGSVSSVAYSPSGQQIVSGSWDGTIRFWDATTGDLGSTLSHLGTSIVHFVSFSPCGNRVASCSGSTVRLWNVKTGAPIATLSLTEDVRSPVFSPNGNQIALGCEDDVQLYDSQTGALCSTMTGHADLVTSVVYSPNGKQIASGSRDITVRLWDAQTATFTFSLGGHTDYVNSVAYSPNSQQVASGSDKIIRLWDAQTGRLCSTLMGHTADVTAVAYSPSGRMLASGGYDKTVRLWELHSGECLVILQGFQDDVQSLAWKTGLEDTYFVVGNWDKSVRTWRVVEAEKGDLVCLNWRSSPHILILTKACIQGVQGLSRTNLRLLQQLGAVGQPG</sequence>
<accession>A0A9P3HCR3</accession>
<protein>
    <recommendedName>
        <fullName evidence="7">NACHT domain-containing protein</fullName>
    </recommendedName>
</protein>
<evidence type="ECO:0000313" key="5">
    <source>
        <dbReference type="EMBL" id="GJJ74247.1"/>
    </source>
</evidence>
<dbReference type="PANTHER" id="PTHR19848">
    <property type="entry name" value="WD40 REPEAT PROTEIN"/>
    <property type="match status" value="1"/>
</dbReference>
<keyword evidence="6" id="KW-1185">Reference proteome</keyword>
<feature type="repeat" description="WD" evidence="3">
    <location>
        <begin position="1675"/>
        <end position="1716"/>
    </location>
</feature>
<feature type="region of interest" description="Disordered" evidence="4">
    <location>
        <begin position="1"/>
        <end position="35"/>
    </location>
</feature>
<dbReference type="GO" id="GO:0035097">
    <property type="term" value="C:histone methyltransferase complex"/>
    <property type="evidence" value="ECO:0007669"/>
    <property type="project" value="UniProtKB-ARBA"/>
</dbReference>
<evidence type="ECO:0000256" key="1">
    <source>
        <dbReference type="ARBA" id="ARBA00022574"/>
    </source>
</evidence>
<evidence type="ECO:0000256" key="3">
    <source>
        <dbReference type="PROSITE-ProRule" id="PRU00221"/>
    </source>
</evidence>
<proteinExistence type="predicted"/>
<dbReference type="EMBL" id="BQFW01000008">
    <property type="protein sequence ID" value="GJJ74247.1"/>
    <property type="molecule type" value="Genomic_DNA"/>
</dbReference>
<dbReference type="Pfam" id="PF00400">
    <property type="entry name" value="WD40"/>
    <property type="match status" value="12"/>
</dbReference>
<feature type="region of interest" description="Disordered" evidence="4">
    <location>
        <begin position="1193"/>
        <end position="1216"/>
    </location>
</feature>
<dbReference type="PROSITE" id="PS50294">
    <property type="entry name" value="WD_REPEATS_REGION"/>
    <property type="match status" value="10"/>
</dbReference>
<dbReference type="InterPro" id="IPR020472">
    <property type="entry name" value="WD40_PAC1"/>
</dbReference>
<reference evidence="5" key="2">
    <citation type="journal article" date="2022" name="Microbiol. Resour. Announc.">
        <title>Whole-Genome Sequence of Entomortierella parvispora E1425, a Mucoromycotan Fungus Associated with Burkholderiaceae-Related Endosymbiotic Bacteria.</title>
        <authorList>
            <person name="Herlambang A."/>
            <person name="Guo Y."/>
            <person name="Takashima Y."/>
            <person name="Narisawa K."/>
            <person name="Ohta H."/>
            <person name="Nishizawa T."/>
        </authorList>
    </citation>
    <scope>NUCLEOTIDE SEQUENCE</scope>
    <source>
        <strain evidence="5">E1425</strain>
    </source>
</reference>
<dbReference type="InterPro" id="IPR001646">
    <property type="entry name" value="5peptide_repeat"/>
</dbReference>
<dbReference type="Proteomes" id="UP000827284">
    <property type="component" value="Unassembled WGS sequence"/>
</dbReference>
<dbReference type="InterPro" id="IPR027417">
    <property type="entry name" value="P-loop_NTPase"/>
</dbReference>
<feature type="repeat" description="WD" evidence="3">
    <location>
        <begin position="1384"/>
        <end position="1425"/>
    </location>
</feature>
<dbReference type="PROSITE" id="PS00678">
    <property type="entry name" value="WD_REPEATS_1"/>
    <property type="match status" value="8"/>
</dbReference>
<evidence type="ECO:0000256" key="4">
    <source>
        <dbReference type="SAM" id="MobiDB-lite"/>
    </source>
</evidence>
<dbReference type="InterPro" id="IPR015943">
    <property type="entry name" value="WD40/YVTN_repeat-like_dom_sf"/>
</dbReference>
<feature type="repeat" description="WD" evidence="3">
    <location>
        <begin position="1258"/>
        <end position="1299"/>
    </location>
</feature>
<feature type="repeat" description="WD" evidence="3">
    <location>
        <begin position="1300"/>
        <end position="1341"/>
    </location>
</feature>
<dbReference type="Gene3D" id="2.160.20.80">
    <property type="entry name" value="E3 ubiquitin-protein ligase SopA"/>
    <property type="match status" value="1"/>
</dbReference>
<feature type="repeat" description="WD" evidence="3">
    <location>
        <begin position="1634"/>
        <end position="1674"/>
    </location>
</feature>
<dbReference type="SMART" id="SM00320">
    <property type="entry name" value="WD40"/>
    <property type="match status" value="14"/>
</dbReference>
<dbReference type="Pfam" id="PF00805">
    <property type="entry name" value="Pentapeptide"/>
    <property type="match status" value="1"/>
</dbReference>
<dbReference type="SUPFAM" id="SSF50978">
    <property type="entry name" value="WD40 repeat-like"/>
    <property type="match status" value="2"/>
</dbReference>
<feature type="repeat" description="WD" evidence="3">
    <location>
        <begin position="1216"/>
        <end position="1257"/>
    </location>
</feature>
<dbReference type="PROSITE" id="PS50082">
    <property type="entry name" value="WD_REPEATS_2"/>
    <property type="match status" value="10"/>
</dbReference>
<dbReference type="InterPro" id="IPR019775">
    <property type="entry name" value="WD40_repeat_CS"/>
</dbReference>
<keyword evidence="2" id="KW-0677">Repeat</keyword>
<feature type="repeat" description="WD" evidence="3">
    <location>
        <begin position="1426"/>
        <end position="1467"/>
    </location>
</feature>
<dbReference type="FunFam" id="2.130.10.10:FF:000228">
    <property type="entry name" value="COMPASS-like H3K4 histone methylase component WDR5A"/>
    <property type="match status" value="1"/>
</dbReference>
<evidence type="ECO:0000256" key="2">
    <source>
        <dbReference type="ARBA" id="ARBA00022737"/>
    </source>
</evidence>
<reference evidence="5" key="1">
    <citation type="submission" date="2021-11" db="EMBL/GenBank/DDBJ databases">
        <authorList>
            <person name="Herlambang A."/>
            <person name="Guo Y."/>
            <person name="Takashima Y."/>
            <person name="Nishizawa T."/>
        </authorList>
    </citation>
    <scope>NUCLEOTIDE SEQUENCE</scope>
    <source>
        <strain evidence="5">E1425</strain>
    </source>
</reference>
<feature type="repeat" description="WD" evidence="3">
    <location>
        <begin position="1592"/>
        <end position="1633"/>
    </location>
</feature>
<dbReference type="PRINTS" id="PR00320">
    <property type="entry name" value="GPROTEINBRPT"/>
</dbReference>